<protein>
    <submittedName>
        <fullName evidence="1">Uncharacterized protein</fullName>
    </submittedName>
</protein>
<evidence type="ECO:0000313" key="1">
    <source>
        <dbReference type="EMBL" id="GBN54657.1"/>
    </source>
</evidence>
<reference evidence="1 2" key="1">
    <citation type="journal article" date="2019" name="Sci. Rep.">
        <title>Orb-weaving spider Araneus ventricosus genome elucidates the spidroin gene catalogue.</title>
        <authorList>
            <person name="Kono N."/>
            <person name="Nakamura H."/>
            <person name="Ohtoshi R."/>
            <person name="Moran D.A.P."/>
            <person name="Shinohara A."/>
            <person name="Yoshida Y."/>
            <person name="Fujiwara M."/>
            <person name="Mori M."/>
            <person name="Tomita M."/>
            <person name="Arakawa K."/>
        </authorList>
    </citation>
    <scope>NUCLEOTIDE SEQUENCE [LARGE SCALE GENOMIC DNA]</scope>
</reference>
<name>A0A4Y2PWM5_ARAVE</name>
<dbReference type="Proteomes" id="UP000499080">
    <property type="component" value="Unassembled WGS sequence"/>
</dbReference>
<proteinExistence type="predicted"/>
<evidence type="ECO:0000313" key="2">
    <source>
        <dbReference type="Proteomes" id="UP000499080"/>
    </source>
</evidence>
<keyword evidence="2" id="KW-1185">Reference proteome</keyword>
<accession>A0A4Y2PWM5</accession>
<gene>
    <name evidence="1" type="ORF">AVEN_243039_1</name>
</gene>
<dbReference type="EMBL" id="BGPR01134962">
    <property type="protein sequence ID" value="GBN54657.1"/>
    <property type="molecule type" value="Genomic_DNA"/>
</dbReference>
<organism evidence="1 2">
    <name type="scientific">Araneus ventricosus</name>
    <name type="common">Orbweaver spider</name>
    <name type="synonym">Epeira ventricosa</name>
    <dbReference type="NCBI Taxonomy" id="182803"/>
    <lineage>
        <taxon>Eukaryota</taxon>
        <taxon>Metazoa</taxon>
        <taxon>Ecdysozoa</taxon>
        <taxon>Arthropoda</taxon>
        <taxon>Chelicerata</taxon>
        <taxon>Arachnida</taxon>
        <taxon>Araneae</taxon>
        <taxon>Araneomorphae</taxon>
        <taxon>Entelegynae</taxon>
        <taxon>Araneoidea</taxon>
        <taxon>Araneidae</taxon>
        <taxon>Araneus</taxon>
    </lineage>
</organism>
<dbReference type="AlphaFoldDB" id="A0A4Y2PWM5"/>
<feature type="non-terminal residue" evidence="1">
    <location>
        <position position="1"/>
    </location>
</feature>
<comment type="caution">
    <text evidence="1">The sequence shown here is derived from an EMBL/GenBank/DDBJ whole genome shotgun (WGS) entry which is preliminary data.</text>
</comment>
<sequence>APKTDAWSIYTSLAPSSLSSGHLGMVRLVIQPIVGGKTGRKGRVVERKGKYPNCPNIHHSIWTAVP</sequence>